<dbReference type="InterPro" id="IPR050943">
    <property type="entry name" value="Glycosyltr_29_Sialyltrsf"/>
</dbReference>
<dbReference type="AlphaFoldDB" id="A0A401T0E3"/>
<reference evidence="13 14" key="1">
    <citation type="journal article" date="2018" name="Nat. Ecol. Evol.">
        <title>Shark genomes provide insights into elasmobranch evolution and the origin of vertebrates.</title>
        <authorList>
            <person name="Hara Y"/>
            <person name="Yamaguchi K"/>
            <person name="Onimaru K"/>
            <person name="Kadota M"/>
            <person name="Koyanagi M"/>
            <person name="Keeley SD"/>
            <person name="Tatsumi K"/>
            <person name="Tanaka K"/>
            <person name="Motone F"/>
            <person name="Kageyama Y"/>
            <person name="Nozu R"/>
            <person name="Adachi N"/>
            <person name="Nishimura O"/>
            <person name="Nakagawa R"/>
            <person name="Tanegashima C"/>
            <person name="Kiyatake I"/>
            <person name="Matsumoto R"/>
            <person name="Murakumo K"/>
            <person name="Nishida K"/>
            <person name="Terakita A"/>
            <person name="Kuratani S"/>
            <person name="Sato K"/>
            <person name="Hyodo S Kuraku.S."/>
        </authorList>
    </citation>
    <scope>NUCLEOTIDE SEQUENCE [LARGE SCALE GENOMIC DNA]</scope>
</reference>
<evidence type="ECO:0000313" key="14">
    <source>
        <dbReference type="Proteomes" id="UP000287033"/>
    </source>
</evidence>
<keyword evidence="8" id="KW-0333">Golgi apparatus</keyword>
<gene>
    <name evidence="13" type="ORF">chiPu_0014587</name>
</gene>
<dbReference type="InterPro" id="IPR038578">
    <property type="entry name" value="GT29-like_sf"/>
</dbReference>
<evidence type="ECO:0000256" key="10">
    <source>
        <dbReference type="ARBA" id="ARBA00023157"/>
    </source>
</evidence>
<evidence type="ECO:0000256" key="11">
    <source>
        <dbReference type="ARBA" id="ARBA00023180"/>
    </source>
</evidence>
<keyword evidence="7" id="KW-1133">Transmembrane helix</keyword>
<evidence type="ECO:0000256" key="2">
    <source>
        <dbReference type="ARBA" id="ARBA00006003"/>
    </source>
</evidence>
<accession>A0A401T0E3</accession>
<keyword evidence="10" id="KW-1015">Disulfide bond</keyword>
<keyword evidence="14" id="KW-1185">Reference proteome</keyword>
<dbReference type="Proteomes" id="UP000287033">
    <property type="component" value="Unassembled WGS sequence"/>
</dbReference>
<comment type="similarity">
    <text evidence="2">Belongs to the glycosyltransferase 29 family.</text>
</comment>
<comment type="subcellular location">
    <subcellularLocation>
        <location evidence="1">Golgi apparatus membrane</location>
        <topology evidence="1">Single-pass type II membrane protein</topology>
    </subcellularLocation>
</comment>
<dbReference type="PANTHER" id="PTHR11987">
    <property type="entry name" value="ALPHA-2,8-SIALYLTRANSFERASE"/>
    <property type="match status" value="1"/>
</dbReference>
<sequence>MLPFSRSQVTYPKERQIHVSEKKAGDRGCDKCAYRQTEDLLKNTTEIWHCQWQKQELAVKEFRSELKQCCNYTYNFVVTQKNTPLGTELTYEVEPKRKIKITPQIFALFPKNISFSNLQNKRCAVVGNGGNLVNSGCGAEIDRADFVFRCNLPPVGGKFTQDVGIKTNLVTANPSIITNRYAGLLNRRKSFYTDTIVYNEALLLFPAFSYGQNTALSFRALYTLEDFQAKQKVVFFHPKYMQDLSKFWLSKGIKVNRLSTGLMIISLAVELCDEVWIYGFWPFAKSIEGKAIQHHYYDNELPKPHVHSMPTEFQHLLQMHSKGIIKLQLARCQVE</sequence>
<evidence type="ECO:0000256" key="8">
    <source>
        <dbReference type="ARBA" id="ARBA00023034"/>
    </source>
</evidence>
<feature type="disulfide bond" evidence="12">
    <location>
        <begin position="123"/>
        <end position="272"/>
    </location>
</feature>
<dbReference type="GO" id="GO:0006491">
    <property type="term" value="P:N-glycan processing"/>
    <property type="evidence" value="ECO:0007669"/>
    <property type="project" value="TreeGrafter"/>
</dbReference>
<keyword evidence="6" id="KW-0735">Signal-anchor</keyword>
<dbReference type="EMBL" id="BEZZ01000786">
    <property type="protein sequence ID" value="GCC36095.1"/>
    <property type="molecule type" value="Genomic_DNA"/>
</dbReference>
<evidence type="ECO:0000256" key="5">
    <source>
        <dbReference type="ARBA" id="ARBA00022692"/>
    </source>
</evidence>
<dbReference type="GO" id="GO:0009311">
    <property type="term" value="P:oligosaccharide metabolic process"/>
    <property type="evidence" value="ECO:0007669"/>
    <property type="project" value="TreeGrafter"/>
</dbReference>
<keyword evidence="5" id="KW-0812">Transmembrane</keyword>
<dbReference type="GO" id="GO:0003828">
    <property type="term" value="F:alpha-N-acetylneuraminate alpha-2,8-sialyltransferase activity"/>
    <property type="evidence" value="ECO:0007669"/>
    <property type="project" value="TreeGrafter"/>
</dbReference>
<evidence type="ECO:0000256" key="3">
    <source>
        <dbReference type="ARBA" id="ARBA00022676"/>
    </source>
</evidence>
<evidence type="ECO:0000313" key="13">
    <source>
        <dbReference type="EMBL" id="GCC36095.1"/>
    </source>
</evidence>
<organism evidence="13 14">
    <name type="scientific">Chiloscyllium punctatum</name>
    <name type="common">Brownbanded bambooshark</name>
    <name type="synonym">Hemiscyllium punctatum</name>
    <dbReference type="NCBI Taxonomy" id="137246"/>
    <lineage>
        <taxon>Eukaryota</taxon>
        <taxon>Metazoa</taxon>
        <taxon>Chordata</taxon>
        <taxon>Craniata</taxon>
        <taxon>Vertebrata</taxon>
        <taxon>Chondrichthyes</taxon>
        <taxon>Elasmobranchii</taxon>
        <taxon>Galeomorphii</taxon>
        <taxon>Galeoidea</taxon>
        <taxon>Orectolobiformes</taxon>
        <taxon>Hemiscylliidae</taxon>
        <taxon>Chiloscyllium</taxon>
    </lineage>
</organism>
<proteinExistence type="inferred from homology"/>
<dbReference type="PANTHER" id="PTHR11987:SF29">
    <property type="entry name" value="ALPHA-2,8-SIALYLTRANSFERASE 8F"/>
    <property type="match status" value="1"/>
</dbReference>
<dbReference type="InterPro" id="IPR012163">
    <property type="entry name" value="Sialyl_trans"/>
</dbReference>
<evidence type="ECO:0000256" key="12">
    <source>
        <dbReference type="PIRSR" id="PIRSR005557-2"/>
    </source>
</evidence>
<dbReference type="Gene3D" id="3.90.1480.20">
    <property type="entry name" value="Glycosyl transferase family 29"/>
    <property type="match status" value="1"/>
</dbReference>
<dbReference type="STRING" id="137246.A0A401T0E3"/>
<keyword evidence="9" id="KW-0472">Membrane</keyword>
<evidence type="ECO:0000256" key="6">
    <source>
        <dbReference type="ARBA" id="ARBA00022968"/>
    </source>
</evidence>
<protein>
    <recommendedName>
        <fullName evidence="15">ST8 alpha-N-acetyl-neuraminide alpha-2,8-sialyltransferase 6</fullName>
    </recommendedName>
</protein>
<name>A0A401T0E3_CHIPU</name>
<dbReference type="FunFam" id="3.90.1480.20:FF:000001">
    <property type="entry name" value="ST8 alpha-N-acetyl-neuraminide alpha-2,8-sialyltransferase 2"/>
    <property type="match status" value="1"/>
</dbReference>
<dbReference type="PIRSF" id="PIRSF005557">
    <property type="entry name" value="Sialyl_trans"/>
    <property type="match status" value="1"/>
</dbReference>
<dbReference type="OrthoDB" id="10264956at2759"/>
<evidence type="ECO:0000256" key="7">
    <source>
        <dbReference type="ARBA" id="ARBA00022989"/>
    </source>
</evidence>
<evidence type="ECO:0000256" key="1">
    <source>
        <dbReference type="ARBA" id="ARBA00004323"/>
    </source>
</evidence>
<evidence type="ECO:0000256" key="9">
    <source>
        <dbReference type="ARBA" id="ARBA00023136"/>
    </source>
</evidence>
<dbReference type="OMA" id="NNVEPHR"/>
<dbReference type="Pfam" id="PF00777">
    <property type="entry name" value="Glyco_transf_29"/>
    <property type="match status" value="1"/>
</dbReference>
<evidence type="ECO:0000256" key="4">
    <source>
        <dbReference type="ARBA" id="ARBA00022679"/>
    </source>
</evidence>
<keyword evidence="4" id="KW-0808">Transferase</keyword>
<dbReference type="GO" id="GO:0000139">
    <property type="term" value="C:Golgi membrane"/>
    <property type="evidence" value="ECO:0007669"/>
    <property type="project" value="UniProtKB-SubCell"/>
</dbReference>
<dbReference type="InterPro" id="IPR001675">
    <property type="entry name" value="Glyco_trans_29"/>
</dbReference>
<comment type="caution">
    <text evidence="13">The sequence shown here is derived from an EMBL/GenBank/DDBJ whole genome shotgun (WGS) entry which is preliminary data.</text>
</comment>
<keyword evidence="3" id="KW-0328">Glycosyltransferase</keyword>
<evidence type="ECO:0008006" key="15">
    <source>
        <dbReference type="Google" id="ProtNLM"/>
    </source>
</evidence>
<keyword evidence="11" id="KW-0325">Glycoprotein</keyword>